<proteinExistence type="predicted"/>
<dbReference type="EMBL" id="KI295957">
    <property type="protein sequence ID" value="ESA02098.1"/>
    <property type="molecule type" value="Genomic_DNA"/>
</dbReference>
<gene>
    <name evidence="1" type="ORF">GLOINDRAFT_6836</name>
</gene>
<evidence type="ECO:0000313" key="1">
    <source>
        <dbReference type="EMBL" id="ESA02098.1"/>
    </source>
</evidence>
<name>U9T714_RHIID</name>
<protein>
    <submittedName>
        <fullName evidence="1">Uncharacterized protein</fullName>
    </submittedName>
</protein>
<reference evidence="1" key="1">
    <citation type="submission" date="2013-07" db="EMBL/GenBank/DDBJ databases">
        <title>The genome of an arbuscular mycorrhizal fungus provides insights into the evolution of the oldest plant symbiosis.</title>
        <authorList>
            <consortium name="DOE Joint Genome Institute"/>
            <person name="Tisserant E."/>
            <person name="Malbreil M."/>
            <person name="Kuo A."/>
            <person name="Kohler A."/>
            <person name="Symeonidi A."/>
            <person name="Balestrini R."/>
            <person name="Charron P."/>
            <person name="Duensing N."/>
            <person name="Frei-dit-Frey N."/>
            <person name="Gianinazzi-Pearson V."/>
            <person name="Gilbert B."/>
            <person name="Handa Y."/>
            <person name="Hijri M."/>
            <person name="Kaul R."/>
            <person name="Kawaguchi M."/>
            <person name="Krajinski F."/>
            <person name="Lammers P."/>
            <person name="Lapierre D."/>
            <person name="Masclaux F.G."/>
            <person name="Murat C."/>
            <person name="Morin E."/>
            <person name="Ndikumana S."/>
            <person name="Pagni M."/>
            <person name="Petitpierre D."/>
            <person name="Requena N."/>
            <person name="Rosikiewicz P."/>
            <person name="Riley R."/>
            <person name="Saito K."/>
            <person name="San Clemente H."/>
            <person name="Shapiro H."/>
            <person name="van Tuinen D."/>
            <person name="Becard G."/>
            <person name="Bonfante P."/>
            <person name="Paszkowski U."/>
            <person name="Shachar-Hill Y."/>
            <person name="Young J.P."/>
            <person name="Sanders I.R."/>
            <person name="Henrissat B."/>
            <person name="Rensing S.A."/>
            <person name="Grigoriev I.V."/>
            <person name="Corradi N."/>
            <person name="Roux C."/>
            <person name="Martin F."/>
        </authorList>
    </citation>
    <scope>NUCLEOTIDE SEQUENCE</scope>
    <source>
        <strain evidence="1">DAOM 197198</strain>
    </source>
</reference>
<sequence length="71" mass="8092">MNFMMVYTAFCPVKNKNLQKKYDENDEDPEPTYSDATSKDHLIMDNVGYNNIKYSGFVSLVEVGGCAIHLH</sequence>
<dbReference type="AlphaFoldDB" id="U9T714"/>
<accession>U9T714</accession>
<organism evidence="1">
    <name type="scientific">Rhizophagus irregularis (strain DAOM 181602 / DAOM 197198 / MUCL 43194)</name>
    <name type="common">Arbuscular mycorrhizal fungus</name>
    <name type="synonym">Glomus intraradices</name>
    <dbReference type="NCBI Taxonomy" id="747089"/>
    <lineage>
        <taxon>Eukaryota</taxon>
        <taxon>Fungi</taxon>
        <taxon>Fungi incertae sedis</taxon>
        <taxon>Mucoromycota</taxon>
        <taxon>Glomeromycotina</taxon>
        <taxon>Glomeromycetes</taxon>
        <taxon>Glomerales</taxon>
        <taxon>Glomeraceae</taxon>
        <taxon>Rhizophagus</taxon>
    </lineage>
</organism>
<dbReference type="HOGENOM" id="CLU_2741351_0_0_1"/>